<sequence length="255" mass="25412">MAEVRPLPEVWRPWRYPRSNMRGTMHLAMDAMTGDRSLTRALRAALFAAVSVVLAATGHAMTSGHDIPLPALLAAFGATGAAAWLGGAEARGPLPIAGALLAGQAVLHWFFSGAGGAGHGATGTAGAGHLAGAAGGPMPDGAAGPATASLAMLAAHAVAALCCACWLWRGEAAFFRLLRCVAALALTPLLRALAARSGPPSVPAAVRPPLPAPAADVPPPGPPPSYVLSRRGPPPAAVPRTTTPTARSTAVPAAA</sequence>
<name>A0ABX1BPQ3_9ACTN</name>
<feature type="compositionally biased region" description="Pro residues" evidence="1">
    <location>
        <begin position="201"/>
        <end position="225"/>
    </location>
</feature>
<evidence type="ECO:0000313" key="3">
    <source>
        <dbReference type="EMBL" id="NJP99701.1"/>
    </source>
</evidence>
<keyword evidence="2" id="KW-1133">Transmembrane helix</keyword>
<feature type="region of interest" description="Disordered" evidence="1">
    <location>
        <begin position="201"/>
        <end position="255"/>
    </location>
</feature>
<comment type="caution">
    <text evidence="3">The sequence shown here is derived from an EMBL/GenBank/DDBJ whole genome shotgun (WGS) entry which is preliminary data.</text>
</comment>
<evidence type="ECO:0000256" key="1">
    <source>
        <dbReference type="SAM" id="MobiDB-lite"/>
    </source>
</evidence>
<dbReference type="Proteomes" id="UP000695264">
    <property type="component" value="Unassembled WGS sequence"/>
</dbReference>
<evidence type="ECO:0008006" key="5">
    <source>
        <dbReference type="Google" id="ProtNLM"/>
    </source>
</evidence>
<feature type="compositionally biased region" description="Low complexity" evidence="1">
    <location>
        <begin position="238"/>
        <end position="255"/>
    </location>
</feature>
<keyword evidence="2" id="KW-0812">Transmembrane</keyword>
<evidence type="ECO:0000256" key="2">
    <source>
        <dbReference type="SAM" id="Phobius"/>
    </source>
</evidence>
<reference evidence="3 4" key="1">
    <citation type="submission" date="2020-03" db="EMBL/GenBank/DDBJ databases">
        <title>WGS of actinomycetes isolated from Thailand.</title>
        <authorList>
            <person name="Thawai C."/>
        </authorList>
    </citation>
    <scope>NUCLEOTIDE SEQUENCE [LARGE SCALE GENOMIC DNA]</scope>
    <source>
        <strain evidence="3 4">PLAI 1-29</strain>
    </source>
</reference>
<keyword evidence="2" id="KW-0472">Membrane</keyword>
<evidence type="ECO:0000313" key="4">
    <source>
        <dbReference type="Proteomes" id="UP000695264"/>
    </source>
</evidence>
<accession>A0ABX1BPQ3</accession>
<proteinExistence type="predicted"/>
<gene>
    <name evidence="3" type="ORF">HCK00_03870</name>
</gene>
<dbReference type="EMBL" id="JAATEN010000002">
    <property type="protein sequence ID" value="NJP99701.1"/>
    <property type="molecule type" value="Genomic_DNA"/>
</dbReference>
<organism evidence="3 4">
    <name type="scientific">Streptomyces zingiberis</name>
    <dbReference type="NCBI Taxonomy" id="2053010"/>
    <lineage>
        <taxon>Bacteria</taxon>
        <taxon>Bacillati</taxon>
        <taxon>Actinomycetota</taxon>
        <taxon>Actinomycetes</taxon>
        <taxon>Kitasatosporales</taxon>
        <taxon>Streptomycetaceae</taxon>
        <taxon>Streptomyces</taxon>
    </lineage>
</organism>
<keyword evidence="4" id="KW-1185">Reference proteome</keyword>
<feature type="transmembrane region" description="Helical" evidence="2">
    <location>
        <begin position="146"/>
        <end position="168"/>
    </location>
</feature>
<dbReference type="RefSeq" id="WP_168100291.1">
    <property type="nucleotide sequence ID" value="NZ_JAATEN010000002.1"/>
</dbReference>
<protein>
    <recommendedName>
        <fullName evidence="5">Integral membrane protein</fullName>
    </recommendedName>
</protein>
<feature type="transmembrane region" description="Helical" evidence="2">
    <location>
        <begin position="70"/>
        <end position="87"/>
    </location>
</feature>